<name>A0A5C5R8V0_9ACTN</name>
<keyword evidence="3" id="KW-1185">Reference proteome</keyword>
<dbReference type="OrthoDB" id="9802340at2"/>
<feature type="region of interest" description="Disordered" evidence="1">
    <location>
        <begin position="83"/>
        <end position="103"/>
    </location>
</feature>
<evidence type="ECO:0000313" key="2">
    <source>
        <dbReference type="EMBL" id="TWS19390.1"/>
    </source>
</evidence>
<feature type="compositionally biased region" description="Basic and acidic residues" evidence="1">
    <location>
        <begin position="41"/>
        <end position="56"/>
    </location>
</feature>
<dbReference type="AlphaFoldDB" id="A0A5C5R8V0"/>
<feature type="region of interest" description="Disordered" evidence="1">
    <location>
        <begin position="1"/>
        <end position="56"/>
    </location>
</feature>
<gene>
    <name evidence="2" type="ORF">FK529_09315</name>
</gene>
<proteinExistence type="predicted"/>
<accession>A0A5C5R8V0</accession>
<dbReference type="RefSeq" id="WP_146560714.1">
    <property type="nucleotide sequence ID" value="NZ_VIGW01000004.1"/>
</dbReference>
<comment type="caution">
    <text evidence="2">The sequence shown here is derived from an EMBL/GenBank/DDBJ whole genome shotgun (WGS) entry which is preliminary data.</text>
</comment>
<dbReference type="Proteomes" id="UP000317291">
    <property type="component" value="Unassembled WGS sequence"/>
</dbReference>
<feature type="compositionally biased region" description="Basic and acidic residues" evidence="1">
    <location>
        <begin position="9"/>
        <end position="26"/>
    </location>
</feature>
<protein>
    <submittedName>
        <fullName evidence="2">Uncharacterized protein</fullName>
    </submittedName>
</protein>
<reference evidence="2 3" key="1">
    <citation type="submission" date="2019-06" db="EMBL/GenBank/DDBJ databases">
        <title>Tsukamurella conjunctivitidis sp. nov., Tsukamurella assacharolytica sp. nov. and Tsukamurella sputae sp. nov. isolated from patients with conjunctivitis, bacteraemia (lymphoma) and respiratory infection (sputum) in Hong Kong.</title>
        <authorList>
            <person name="Teng J.L.L."/>
            <person name="Lee H.H."/>
            <person name="Fong J.Y.H."/>
            <person name="Fok K.M.N."/>
            <person name="Lau S.K.P."/>
            <person name="Woo P.C.Y."/>
        </authorList>
    </citation>
    <scope>NUCLEOTIDE SEQUENCE [LARGE SCALE GENOMIC DNA]</scope>
    <source>
        <strain evidence="2 3">HKU71</strain>
    </source>
</reference>
<evidence type="ECO:0000256" key="1">
    <source>
        <dbReference type="SAM" id="MobiDB-lite"/>
    </source>
</evidence>
<organism evidence="2 3">
    <name type="scientific">Tsukamurella asaccharolytica</name>
    <dbReference type="NCBI Taxonomy" id="2592067"/>
    <lineage>
        <taxon>Bacteria</taxon>
        <taxon>Bacillati</taxon>
        <taxon>Actinomycetota</taxon>
        <taxon>Actinomycetes</taxon>
        <taxon>Mycobacteriales</taxon>
        <taxon>Tsukamurellaceae</taxon>
        <taxon>Tsukamurella</taxon>
    </lineage>
</organism>
<feature type="region of interest" description="Disordered" evidence="1">
    <location>
        <begin position="387"/>
        <end position="411"/>
    </location>
</feature>
<dbReference type="EMBL" id="VIGW01000004">
    <property type="protein sequence ID" value="TWS19390.1"/>
    <property type="molecule type" value="Genomic_DNA"/>
</dbReference>
<sequence>MTENTPDNHNTDRRPRIDGPRVRPLEETPGLYLDRPPSARVEQEERNRLTQERASDERLAVEVARTNQSVRAAQEARTALYGAQKTDGLAPGERHPSPELPAGELGDAIRGLLKLERIEGAYSRALARLDEERLSHAQDSERGWEAAAEAVAAEAVRAGMRKEAVPPICGPVFDALTEQADAALFTYRHFERIQRFIEAKAVIAAPAAMGRAYDDADATVCDAASAAIALAGEARDALGAAGLTVDADLEQVVDAGVEGTVEALSKWRRSVQQWRDVQQIRAWWRAAIVRGFEFDRAGHIRVVPPPRIPSGPHARQHAIDAAARLAGVEAGVLLDQVVWYPPEHYQEGRDMGVTTPPTGVRGLGVAVDAHSTLRTWLTTTRLLDPDGPEEERWAVGPNGLDAIKLSDTEEK</sequence>
<evidence type="ECO:0000313" key="3">
    <source>
        <dbReference type="Proteomes" id="UP000317291"/>
    </source>
</evidence>